<proteinExistence type="predicted"/>
<dbReference type="PATRIC" id="fig|66876.3.peg.5900"/>
<dbReference type="RefSeq" id="WP_053926173.1">
    <property type="nucleotide sequence ID" value="NZ_LGKG01000153.1"/>
</dbReference>
<sequence>MSGVIVLAAGVLGGLASPAQAADAVKPGDPPGLLGRVAPVVQGVLNAASEYSQLEYDRGLTPHPARSTHLS</sequence>
<organism evidence="2 3">
    <name type="scientific">Streptomyces chattanoogensis</name>
    <dbReference type="NCBI Taxonomy" id="66876"/>
    <lineage>
        <taxon>Bacteria</taxon>
        <taxon>Bacillati</taxon>
        <taxon>Actinomycetota</taxon>
        <taxon>Actinomycetes</taxon>
        <taxon>Kitasatosporales</taxon>
        <taxon>Streptomycetaceae</taxon>
        <taxon>Streptomyces</taxon>
    </lineage>
</organism>
<evidence type="ECO:0000256" key="1">
    <source>
        <dbReference type="SAM" id="SignalP"/>
    </source>
</evidence>
<protein>
    <submittedName>
        <fullName evidence="2">Uncharacterized protein</fullName>
    </submittedName>
</protein>
<comment type="caution">
    <text evidence="2">The sequence shown here is derived from an EMBL/GenBank/DDBJ whole genome shotgun (WGS) entry which is preliminary data.</text>
</comment>
<keyword evidence="3" id="KW-1185">Reference proteome</keyword>
<accession>A0A0N0XUR4</accession>
<dbReference type="AlphaFoldDB" id="A0A0N0XUR4"/>
<reference evidence="3" key="1">
    <citation type="submission" date="2015-07" db="EMBL/GenBank/DDBJ databases">
        <authorList>
            <person name="Ju K.-S."/>
            <person name="Doroghazi J.R."/>
            <person name="Metcalf W.W."/>
        </authorList>
    </citation>
    <scope>NUCLEOTIDE SEQUENCE [LARGE SCALE GENOMIC DNA]</scope>
    <source>
        <strain evidence="3">NRRL ISP-5002</strain>
    </source>
</reference>
<feature type="chain" id="PRO_5005863463" evidence="1">
    <location>
        <begin position="22"/>
        <end position="71"/>
    </location>
</feature>
<name>A0A0N0XUR4_9ACTN</name>
<dbReference type="Proteomes" id="UP000037982">
    <property type="component" value="Unassembled WGS sequence"/>
</dbReference>
<dbReference type="EMBL" id="LGKG01000153">
    <property type="protein sequence ID" value="KPC60934.1"/>
    <property type="molecule type" value="Genomic_DNA"/>
</dbReference>
<gene>
    <name evidence="2" type="ORF">ADL29_26965</name>
</gene>
<evidence type="ECO:0000313" key="2">
    <source>
        <dbReference type="EMBL" id="KPC60934.1"/>
    </source>
</evidence>
<keyword evidence="1" id="KW-0732">Signal</keyword>
<evidence type="ECO:0000313" key="3">
    <source>
        <dbReference type="Proteomes" id="UP000037982"/>
    </source>
</evidence>
<feature type="signal peptide" evidence="1">
    <location>
        <begin position="1"/>
        <end position="21"/>
    </location>
</feature>